<keyword evidence="3" id="KW-1185">Reference proteome</keyword>
<name>A0ABV3WM80_9HYPH</name>
<organism evidence="2 3">
    <name type="scientific">Neoaquamicrobium sediminum</name>
    <dbReference type="NCBI Taxonomy" id="1849104"/>
    <lineage>
        <taxon>Bacteria</taxon>
        <taxon>Pseudomonadati</taxon>
        <taxon>Pseudomonadota</taxon>
        <taxon>Alphaproteobacteria</taxon>
        <taxon>Hyphomicrobiales</taxon>
        <taxon>Phyllobacteriaceae</taxon>
        <taxon>Neoaquamicrobium</taxon>
    </lineage>
</organism>
<feature type="domain" description="VWFA" evidence="1">
    <location>
        <begin position="127"/>
        <end position="427"/>
    </location>
</feature>
<accession>A0ABV3WM80</accession>
<dbReference type="Proteomes" id="UP001559025">
    <property type="component" value="Unassembled WGS sequence"/>
</dbReference>
<dbReference type="SUPFAM" id="SSF53300">
    <property type="entry name" value="vWA-like"/>
    <property type="match status" value="1"/>
</dbReference>
<evidence type="ECO:0000313" key="2">
    <source>
        <dbReference type="EMBL" id="MEX4005762.1"/>
    </source>
</evidence>
<reference evidence="2 3" key="1">
    <citation type="submission" date="2024-01" db="EMBL/GenBank/DDBJ databases">
        <title>New evidence supports the origin of RcGTA from prophage.</title>
        <authorList>
            <person name="Xu Y."/>
            <person name="Liu B."/>
            <person name="Chen F."/>
        </authorList>
    </citation>
    <scope>NUCLEOTIDE SEQUENCE [LARGE SCALE GENOMIC DNA]</scope>
    <source>
        <strain evidence="2 3">CBW1107-2</strain>
    </source>
</reference>
<dbReference type="InterPro" id="IPR002035">
    <property type="entry name" value="VWF_A"/>
</dbReference>
<dbReference type="PROSITE" id="PS50234">
    <property type="entry name" value="VWFA"/>
    <property type="match status" value="1"/>
</dbReference>
<evidence type="ECO:0000313" key="3">
    <source>
        <dbReference type="Proteomes" id="UP001559025"/>
    </source>
</evidence>
<gene>
    <name evidence="2" type="ORF">V1479_00515</name>
</gene>
<proteinExistence type="predicted"/>
<dbReference type="EMBL" id="JAZHFV010000001">
    <property type="protein sequence ID" value="MEX4005762.1"/>
    <property type="molecule type" value="Genomic_DNA"/>
</dbReference>
<comment type="caution">
    <text evidence="2">The sequence shown here is derived from an EMBL/GenBank/DDBJ whole genome shotgun (WGS) entry which is preliminary data.</text>
</comment>
<protein>
    <recommendedName>
        <fullName evidence="1">VWFA domain-containing protein</fullName>
    </recommendedName>
</protein>
<sequence length="438" mass="46451">MMAVTAPLLVLASGYGLNVAQISITKSNLLAALDSAVTSTARDLTTGVITKDEARGVVEAFLLANGQRAYAEEGRLTLDSIVIDPVARTVEAKASVELDLAFALFGTANHQKITAESAAIYSDRKIEIAMALDLTGSMKKAGSDDKLGDLQKAATNAVNLLLGGKNLDDRVRIALVPYSNSVNVGSSIAYKSVYVEKSKSDRGRSVPNTNLLNLVSALLRPDNCSTERRGAEIYTDKGPNVAMANRDYFLTEFADGDAGYTKSVRCPAAALVPLTANKKTLTDTINNFVADGGTGGHVGIQWAWYMLSDKWKDVVPASAAAGPYDEEEVGKFAILMTDGEFNLNFAGATTANLAYGNAAATRSIPHAKQLCTNMRAAGIKIFTIGFKLPNASARDLMKDCASPATSGVTFFYDTSSGSELDQAFKAIVRNIESLALTK</sequence>
<evidence type="ECO:0000259" key="1">
    <source>
        <dbReference type="PROSITE" id="PS50234"/>
    </source>
</evidence>
<dbReference type="InterPro" id="IPR036465">
    <property type="entry name" value="vWFA_dom_sf"/>
</dbReference>
<dbReference type="Gene3D" id="3.40.50.410">
    <property type="entry name" value="von Willebrand factor, type A domain"/>
    <property type="match status" value="1"/>
</dbReference>